<sequence length="200" mass="22023">MSSPAFLYGANSEDFSKNGLPAAFELISNNLPPLWLALYEPADIRKIPNADVADFSALFFTSRTNVAIARLEARRNHLALALPDGAVQIHGMMVDFLKQSASLYIQCDPSQLLGIQDADDGWMETLSNILRAFDAGPKQVVRQKGLFGTVEEEVFSPGWKSFLRYFPLASRSGNRDSQKLFAGLLAGNADNGETPWDHDD</sequence>
<dbReference type="Proteomes" id="UP000280834">
    <property type="component" value="Unassembled WGS sequence"/>
</dbReference>
<dbReference type="WBParaSite" id="BTMF_0000163401-mRNA-1">
    <property type="protein sequence ID" value="BTMF_0000163401-mRNA-1"/>
    <property type="gene ID" value="BTMF_0000163401"/>
</dbReference>
<organism evidence="3">
    <name type="scientific">Brugia timori</name>
    <dbReference type="NCBI Taxonomy" id="42155"/>
    <lineage>
        <taxon>Eukaryota</taxon>
        <taxon>Metazoa</taxon>
        <taxon>Ecdysozoa</taxon>
        <taxon>Nematoda</taxon>
        <taxon>Chromadorea</taxon>
        <taxon>Rhabditida</taxon>
        <taxon>Spirurina</taxon>
        <taxon>Spiruromorpha</taxon>
        <taxon>Filarioidea</taxon>
        <taxon>Onchocercidae</taxon>
        <taxon>Brugia</taxon>
    </lineage>
</organism>
<evidence type="ECO:0000313" key="3">
    <source>
        <dbReference type="WBParaSite" id="BTMF_0000163401-mRNA-1"/>
    </source>
</evidence>
<accession>A0A0R3Q5N9</accession>
<gene>
    <name evidence="1" type="ORF">BTMF_LOCUS971</name>
</gene>
<name>A0A0R3Q5N9_9BILA</name>
<dbReference type="AlphaFoldDB" id="A0A0R3Q5N9"/>
<reference evidence="3" key="1">
    <citation type="submission" date="2017-02" db="UniProtKB">
        <authorList>
            <consortium name="WormBaseParasite"/>
        </authorList>
    </citation>
    <scope>IDENTIFICATION</scope>
</reference>
<evidence type="ECO:0000313" key="2">
    <source>
        <dbReference type="Proteomes" id="UP000280834"/>
    </source>
</evidence>
<proteinExistence type="predicted"/>
<protein>
    <submittedName>
        <fullName evidence="3">BrxE family protein</fullName>
    </submittedName>
</protein>
<evidence type="ECO:0000313" key="1">
    <source>
        <dbReference type="EMBL" id="VDO09099.1"/>
    </source>
</evidence>
<reference evidence="1 2" key="2">
    <citation type="submission" date="2018-11" db="EMBL/GenBank/DDBJ databases">
        <authorList>
            <consortium name="Pathogen Informatics"/>
        </authorList>
    </citation>
    <scope>NUCLEOTIDE SEQUENCE [LARGE SCALE GENOMIC DNA]</scope>
</reference>
<keyword evidence="2" id="KW-1185">Reference proteome</keyword>
<dbReference type="EMBL" id="UZAG01000637">
    <property type="protein sequence ID" value="VDO09099.1"/>
    <property type="molecule type" value="Genomic_DNA"/>
</dbReference>